<comment type="caution">
    <text evidence="2">The sequence shown here is derived from an EMBL/GenBank/DDBJ whole genome shotgun (WGS) entry which is preliminary data.</text>
</comment>
<evidence type="ECO:0000313" key="2">
    <source>
        <dbReference type="EMBL" id="KMY29711.1"/>
    </source>
</evidence>
<dbReference type="Proteomes" id="UP000037326">
    <property type="component" value="Unassembled WGS sequence"/>
</dbReference>
<dbReference type="GeneID" id="96600835"/>
<dbReference type="InterPro" id="IPR051531">
    <property type="entry name" value="N-acetyltransferase"/>
</dbReference>
<reference evidence="3" key="1">
    <citation type="submission" date="2015-07" db="EMBL/GenBank/DDBJ databases">
        <authorList>
            <consortium name="Consortium for Microbial Forensics and Genomics (microFORGE)"/>
            <person name="Knight B.M."/>
            <person name="Roberts D.P."/>
            <person name="Lin D."/>
            <person name="Hari K."/>
            <person name="Fletcher J."/>
            <person name="Melcher U."/>
            <person name="Blagden T."/>
            <person name="Winegar R.A."/>
        </authorList>
    </citation>
    <scope>NUCLEOTIDE SEQUENCE [LARGE SCALE GENOMIC DNA]</scope>
    <source>
        <strain evidence="3">DSM 23493</strain>
    </source>
</reference>
<dbReference type="Gene3D" id="3.40.630.30">
    <property type="match status" value="1"/>
</dbReference>
<feature type="domain" description="N-acetyltransferase" evidence="1">
    <location>
        <begin position="9"/>
        <end position="167"/>
    </location>
</feature>
<dbReference type="PANTHER" id="PTHR43792:SF13">
    <property type="entry name" value="ACETYLTRANSFERASE"/>
    <property type="match status" value="1"/>
</dbReference>
<evidence type="ECO:0000259" key="1">
    <source>
        <dbReference type="PROSITE" id="PS51186"/>
    </source>
</evidence>
<dbReference type="SUPFAM" id="SSF55729">
    <property type="entry name" value="Acyl-CoA N-acyltransferases (Nat)"/>
    <property type="match status" value="1"/>
</dbReference>
<keyword evidence="2" id="KW-0808">Transferase</keyword>
<dbReference type="PATRIC" id="fig|582475.4.peg.3459"/>
<dbReference type="CDD" id="cd04301">
    <property type="entry name" value="NAT_SF"/>
    <property type="match status" value="1"/>
</dbReference>
<dbReference type="PANTHER" id="PTHR43792">
    <property type="entry name" value="GNAT FAMILY, PUTATIVE (AFU_ORTHOLOGUE AFUA_3G00765)-RELATED-RELATED"/>
    <property type="match status" value="1"/>
</dbReference>
<name>A0A0K9F6H2_9BACI</name>
<evidence type="ECO:0000313" key="3">
    <source>
        <dbReference type="Proteomes" id="UP000037326"/>
    </source>
</evidence>
<accession>A0A0K9F6H2</accession>
<dbReference type="InterPro" id="IPR000182">
    <property type="entry name" value="GNAT_dom"/>
</dbReference>
<dbReference type="OrthoDB" id="452315at2"/>
<proteinExistence type="predicted"/>
<dbReference type="GO" id="GO:0016747">
    <property type="term" value="F:acyltransferase activity, transferring groups other than amino-acyl groups"/>
    <property type="evidence" value="ECO:0007669"/>
    <property type="project" value="InterPro"/>
</dbReference>
<dbReference type="RefSeq" id="WP_049668612.1">
    <property type="nucleotide sequence ID" value="NZ_LFXJ01000010.1"/>
</dbReference>
<dbReference type="AlphaFoldDB" id="A0A0K9F6H2"/>
<dbReference type="InterPro" id="IPR016181">
    <property type="entry name" value="Acyl_CoA_acyltransferase"/>
</dbReference>
<dbReference type="EMBL" id="LFXJ01000010">
    <property type="protein sequence ID" value="KMY29711.1"/>
    <property type="molecule type" value="Genomic_DNA"/>
</dbReference>
<dbReference type="Pfam" id="PF13302">
    <property type="entry name" value="Acetyltransf_3"/>
    <property type="match status" value="1"/>
</dbReference>
<dbReference type="PROSITE" id="PS51186">
    <property type="entry name" value="GNAT"/>
    <property type="match status" value="1"/>
</dbReference>
<gene>
    <name evidence="2" type="ORF">ACZ11_21740</name>
</gene>
<sequence>MIELSTKRLRLIPLNAKYLDILINDEQSLAKELSVSSKEAFLDEELRQALKFRLSKVLENEQNYIWYTNWLIVSKEENCIVGGIMLKGLPNEQGEVVIGYYTFPQYQGKGYMTETVRMMKDWLLRQSKVKYVIADTDKKNIASHKVLRKAGATLYSESEELYFWRFV</sequence>
<protein>
    <submittedName>
        <fullName evidence="2">Alanine acetyltransferase</fullName>
    </submittedName>
</protein>
<organism evidence="2 3">
    <name type="scientific">Lysinibacillus xylanilyticus</name>
    <dbReference type="NCBI Taxonomy" id="582475"/>
    <lineage>
        <taxon>Bacteria</taxon>
        <taxon>Bacillati</taxon>
        <taxon>Bacillota</taxon>
        <taxon>Bacilli</taxon>
        <taxon>Bacillales</taxon>
        <taxon>Bacillaceae</taxon>
        <taxon>Lysinibacillus</taxon>
    </lineage>
</organism>